<dbReference type="PANTHER" id="PTHR30346:SF29">
    <property type="entry name" value="LYSR SUBSTRATE-BINDING"/>
    <property type="match status" value="1"/>
</dbReference>
<dbReference type="PROSITE" id="PS50931">
    <property type="entry name" value="HTH_LYSR"/>
    <property type="match status" value="1"/>
</dbReference>
<accession>A0ABV9B9A5</accession>
<protein>
    <submittedName>
        <fullName evidence="6">LysR family transcriptional regulator</fullName>
    </submittedName>
</protein>
<proteinExistence type="inferred from homology"/>
<keyword evidence="4" id="KW-0804">Transcription</keyword>
<comment type="similarity">
    <text evidence="1">Belongs to the LysR transcriptional regulatory family.</text>
</comment>
<dbReference type="PANTHER" id="PTHR30346">
    <property type="entry name" value="TRANSCRIPTIONAL DUAL REGULATOR HCAR-RELATED"/>
    <property type="match status" value="1"/>
</dbReference>
<keyword evidence="2" id="KW-0805">Transcription regulation</keyword>
<name>A0ABV9B9A5_9ACTN</name>
<dbReference type="CDD" id="cd08414">
    <property type="entry name" value="PBP2_LTTR_aromatics_like"/>
    <property type="match status" value="1"/>
</dbReference>
<evidence type="ECO:0000313" key="6">
    <source>
        <dbReference type="EMBL" id="MFC4508320.1"/>
    </source>
</evidence>
<evidence type="ECO:0000259" key="5">
    <source>
        <dbReference type="PROSITE" id="PS50931"/>
    </source>
</evidence>
<dbReference type="InterPro" id="IPR036390">
    <property type="entry name" value="WH_DNA-bd_sf"/>
</dbReference>
<feature type="domain" description="HTH lysR-type" evidence="5">
    <location>
        <begin position="1"/>
        <end position="58"/>
    </location>
</feature>
<dbReference type="Proteomes" id="UP001595839">
    <property type="component" value="Unassembled WGS sequence"/>
</dbReference>
<sequence length="294" mass="30954">MEMHQLRYLAAVVDEGTFTAAAVRLHVSQSGISTQVGKLERELGQQLLERSGRRVRLTAAGEAVLPLAREALEALDHIEHTATEFAAATRGRVRLGMVTGCAIPGFLDAVADLGLTHPGITLSLHEDDSRALQSQVLARSLDLALFAFAGEPEPELDVTVIVDEPIAAVVSPAHPLNRPSPVRLADLQAEKILCLPHGTGIRAAYEQSCVRAGVAPRVDIEASSPQTLIGLAERGAGVAVLSVSSGAGDRVRTVPLADAATHACLGLAIRPDQRSPAARLLLTRLRAALVMPSS</sequence>
<evidence type="ECO:0000256" key="2">
    <source>
        <dbReference type="ARBA" id="ARBA00023015"/>
    </source>
</evidence>
<dbReference type="Pfam" id="PF00126">
    <property type="entry name" value="HTH_1"/>
    <property type="match status" value="1"/>
</dbReference>
<dbReference type="Gene3D" id="3.40.190.290">
    <property type="match status" value="1"/>
</dbReference>
<reference evidence="7" key="1">
    <citation type="journal article" date="2019" name="Int. J. Syst. Evol. Microbiol.">
        <title>The Global Catalogue of Microorganisms (GCM) 10K type strain sequencing project: providing services to taxonomists for standard genome sequencing and annotation.</title>
        <authorList>
            <consortium name="The Broad Institute Genomics Platform"/>
            <consortium name="The Broad Institute Genome Sequencing Center for Infectious Disease"/>
            <person name="Wu L."/>
            <person name="Ma J."/>
        </authorList>
    </citation>
    <scope>NUCLEOTIDE SEQUENCE [LARGE SCALE GENOMIC DNA]</scope>
    <source>
        <strain evidence="7">CGMCC 4.7177</strain>
    </source>
</reference>
<organism evidence="6 7">
    <name type="scientific">Streptomyces vulcanius</name>
    <dbReference type="NCBI Taxonomy" id="1441876"/>
    <lineage>
        <taxon>Bacteria</taxon>
        <taxon>Bacillati</taxon>
        <taxon>Actinomycetota</taxon>
        <taxon>Actinomycetes</taxon>
        <taxon>Kitasatosporales</taxon>
        <taxon>Streptomycetaceae</taxon>
        <taxon>Streptomyces</taxon>
    </lineage>
</organism>
<keyword evidence="7" id="KW-1185">Reference proteome</keyword>
<keyword evidence="3" id="KW-0238">DNA-binding</keyword>
<evidence type="ECO:0000256" key="4">
    <source>
        <dbReference type="ARBA" id="ARBA00023163"/>
    </source>
</evidence>
<dbReference type="Pfam" id="PF03466">
    <property type="entry name" value="LysR_substrate"/>
    <property type="match status" value="1"/>
</dbReference>
<dbReference type="RefSeq" id="WP_381176761.1">
    <property type="nucleotide sequence ID" value="NZ_JBHSFK010000076.1"/>
</dbReference>
<dbReference type="PRINTS" id="PR00039">
    <property type="entry name" value="HTHLYSR"/>
</dbReference>
<dbReference type="Gene3D" id="1.10.10.10">
    <property type="entry name" value="Winged helix-like DNA-binding domain superfamily/Winged helix DNA-binding domain"/>
    <property type="match status" value="1"/>
</dbReference>
<dbReference type="InterPro" id="IPR000847">
    <property type="entry name" value="LysR_HTH_N"/>
</dbReference>
<evidence type="ECO:0000256" key="1">
    <source>
        <dbReference type="ARBA" id="ARBA00009437"/>
    </source>
</evidence>
<dbReference type="InterPro" id="IPR005119">
    <property type="entry name" value="LysR_subst-bd"/>
</dbReference>
<comment type="caution">
    <text evidence="6">The sequence shown here is derived from an EMBL/GenBank/DDBJ whole genome shotgun (WGS) entry which is preliminary data.</text>
</comment>
<dbReference type="SUPFAM" id="SSF46785">
    <property type="entry name" value="Winged helix' DNA-binding domain"/>
    <property type="match status" value="1"/>
</dbReference>
<dbReference type="InterPro" id="IPR036388">
    <property type="entry name" value="WH-like_DNA-bd_sf"/>
</dbReference>
<evidence type="ECO:0000256" key="3">
    <source>
        <dbReference type="ARBA" id="ARBA00023125"/>
    </source>
</evidence>
<dbReference type="EMBL" id="JBHSFK010000076">
    <property type="protein sequence ID" value="MFC4508320.1"/>
    <property type="molecule type" value="Genomic_DNA"/>
</dbReference>
<evidence type="ECO:0000313" key="7">
    <source>
        <dbReference type="Proteomes" id="UP001595839"/>
    </source>
</evidence>
<gene>
    <name evidence="6" type="ORF">ACFPIH_54590</name>
</gene>
<dbReference type="SUPFAM" id="SSF53850">
    <property type="entry name" value="Periplasmic binding protein-like II"/>
    <property type="match status" value="1"/>
</dbReference>